<dbReference type="PANTHER" id="PTHR43549">
    <property type="entry name" value="MULTIDRUG RESISTANCE PROTEIN YPNP-RELATED"/>
    <property type="match status" value="1"/>
</dbReference>
<feature type="transmembrane region" description="Helical" evidence="9">
    <location>
        <begin position="464"/>
        <end position="486"/>
    </location>
</feature>
<feature type="transmembrane region" description="Helical" evidence="9">
    <location>
        <begin position="167"/>
        <end position="194"/>
    </location>
</feature>
<comment type="subcellular location">
    <subcellularLocation>
        <location evidence="1">Cell membrane</location>
        <topology evidence="1">Multi-pass membrane protein</topology>
    </subcellularLocation>
</comment>
<dbReference type="GO" id="GO:0015297">
    <property type="term" value="F:antiporter activity"/>
    <property type="evidence" value="ECO:0007669"/>
    <property type="project" value="InterPro"/>
</dbReference>
<reference evidence="10" key="1">
    <citation type="submission" date="2016-10" db="EMBL/GenBank/DDBJ databases">
        <authorList>
            <person name="Benchimol M."/>
            <person name="Almeida L.G."/>
            <person name="Vasconcelos A.T."/>
            <person name="Perreira-Neves A."/>
            <person name="Rosa I.A."/>
            <person name="Tasca T."/>
            <person name="Bogo M.R."/>
            <person name="de Souza W."/>
        </authorList>
    </citation>
    <scope>NUCLEOTIDE SEQUENCE [LARGE SCALE GENOMIC DNA]</scope>
    <source>
        <strain evidence="10">K</strain>
    </source>
</reference>
<keyword evidence="11" id="KW-1185">Reference proteome</keyword>
<feature type="compositionally biased region" description="Low complexity" evidence="8">
    <location>
        <begin position="13"/>
        <end position="25"/>
    </location>
</feature>
<feature type="transmembrane region" description="Helical" evidence="9">
    <location>
        <begin position="234"/>
        <end position="256"/>
    </location>
</feature>
<evidence type="ECO:0000313" key="11">
    <source>
        <dbReference type="Proteomes" id="UP000179807"/>
    </source>
</evidence>
<keyword evidence="7 9" id="KW-0472">Membrane</keyword>
<feature type="transmembrane region" description="Helical" evidence="9">
    <location>
        <begin position="355"/>
        <end position="374"/>
    </location>
</feature>
<dbReference type="GO" id="GO:0042910">
    <property type="term" value="F:xenobiotic transmembrane transporter activity"/>
    <property type="evidence" value="ECO:0007669"/>
    <property type="project" value="InterPro"/>
</dbReference>
<proteinExistence type="inferred from homology"/>
<dbReference type="GO" id="GO:0005886">
    <property type="term" value="C:plasma membrane"/>
    <property type="evidence" value="ECO:0007669"/>
    <property type="project" value="UniProtKB-SubCell"/>
</dbReference>
<feature type="transmembrane region" description="Helical" evidence="9">
    <location>
        <begin position="313"/>
        <end position="335"/>
    </location>
</feature>
<evidence type="ECO:0000256" key="5">
    <source>
        <dbReference type="ARBA" id="ARBA00022692"/>
    </source>
</evidence>
<comment type="similarity">
    <text evidence="2">Belongs to the multi antimicrobial extrusion (MATE) (TC 2.A.66.1) family.</text>
</comment>
<keyword evidence="6 9" id="KW-1133">Transmembrane helix</keyword>
<evidence type="ECO:0000256" key="7">
    <source>
        <dbReference type="ARBA" id="ARBA00023136"/>
    </source>
</evidence>
<feature type="compositionally biased region" description="Acidic residues" evidence="8">
    <location>
        <begin position="571"/>
        <end position="581"/>
    </location>
</feature>
<dbReference type="Pfam" id="PF01554">
    <property type="entry name" value="MatE"/>
    <property type="match status" value="2"/>
</dbReference>
<keyword evidence="5 9" id="KW-0812">Transmembrane</keyword>
<dbReference type="InterPro" id="IPR052031">
    <property type="entry name" value="Membrane_Transporter-Flippase"/>
</dbReference>
<evidence type="ECO:0000313" key="10">
    <source>
        <dbReference type="EMBL" id="OHT06211.1"/>
    </source>
</evidence>
<dbReference type="EMBL" id="MLAK01000733">
    <property type="protein sequence ID" value="OHT06211.1"/>
    <property type="molecule type" value="Genomic_DNA"/>
</dbReference>
<dbReference type="PANTHER" id="PTHR43549:SF2">
    <property type="entry name" value="MULTIDRUG RESISTANCE PROTEIN NORM-RELATED"/>
    <property type="match status" value="1"/>
</dbReference>
<feature type="transmembrane region" description="Helical" evidence="9">
    <location>
        <begin position="206"/>
        <end position="227"/>
    </location>
</feature>
<comment type="caution">
    <text evidence="10">The sequence shown here is derived from an EMBL/GenBank/DDBJ whole genome shotgun (WGS) entry which is preliminary data.</text>
</comment>
<gene>
    <name evidence="10" type="ORF">TRFO_25839</name>
</gene>
<dbReference type="Proteomes" id="UP000179807">
    <property type="component" value="Unassembled WGS sequence"/>
</dbReference>
<dbReference type="AlphaFoldDB" id="A0A1J4K4T9"/>
<dbReference type="CDD" id="cd12082">
    <property type="entry name" value="MATE_like"/>
    <property type="match status" value="1"/>
</dbReference>
<dbReference type="InterPro" id="IPR002528">
    <property type="entry name" value="MATE_fam"/>
</dbReference>
<sequence length="581" mass="64730">MFHKNDEYESKNNNESQENINNIQKIEVDNLDTDEKNYGEKYDEQVTKNEKETISHDQLEHINDPNDDKHQLEHYRLAGRKPLITVLILSVGPLLSQITSALYGVVATIWVSKAIGEKGMTAISTYTAFDNIARSFGFFVSVAGSTCISGLFGAGDEKEAGQVICDLLRMCLLFGILVPAVLCPTVKLGVAWFGANQEIVDLGYEYMFPMLVCSLFTCIFVGCGGFLQGEGKSMLYGGITISASIANMLLFTPLFLLAFKTGICGAGIAYALSDAIAGIGLCIFYFMGKFAVKPKFNQLFKKFSPRTLPALKVGLSQLVANLSVSVPGIVVRKFIGMSADSDQDFNDSLAGFNVIFRYAQITNNVILAITMGYLPAASYAFSAKMHKRWIKLSIHANWIGFVWGTITSIFSWSIPREISKIFSKGEGYLRWAGPMLQVGNALGFVVFGRFTFPSMLQSLKMGITSTLLSLASQLVSIIAFEFILYYTDKHNAVRLIWCYPLSYAFGLVLGIIVLGRPIYKIYKEMKDDEDDFKSSVPVLKIKDEQIRHPIHENIDNRIDNQNPSKNKEKDDENEEMQLEEL</sequence>
<protein>
    <submittedName>
        <fullName evidence="10">MatE family protein</fullName>
    </submittedName>
</protein>
<feature type="transmembrane region" description="Helical" evidence="9">
    <location>
        <begin position="492"/>
        <end position="515"/>
    </location>
</feature>
<organism evidence="10 11">
    <name type="scientific">Tritrichomonas foetus</name>
    <dbReference type="NCBI Taxonomy" id="1144522"/>
    <lineage>
        <taxon>Eukaryota</taxon>
        <taxon>Metamonada</taxon>
        <taxon>Parabasalia</taxon>
        <taxon>Tritrichomonadida</taxon>
        <taxon>Tritrichomonadidae</taxon>
        <taxon>Tritrichomonas</taxon>
    </lineage>
</organism>
<feature type="region of interest" description="Disordered" evidence="8">
    <location>
        <begin position="1"/>
        <end position="38"/>
    </location>
</feature>
<keyword evidence="3" id="KW-0813">Transport</keyword>
<evidence type="ECO:0000256" key="1">
    <source>
        <dbReference type="ARBA" id="ARBA00004651"/>
    </source>
</evidence>
<feature type="region of interest" description="Disordered" evidence="8">
    <location>
        <begin position="551"/>
        <end position="581"/>
    </location>
</feature>
<feature type="transmembrane region" description="Helical" evidence="9">
    <location>
        <begin position="132"/>
        <end position="155"/>
    </location>
</feature>
<feature type="transmembrane region" description="Helical" evidence="9">
    <location>
        <begin position="268"/>
        <end position="292"/>
    </location>
</feature>
<evidence type="ECO:0000256" key="8">
    <source>
        <dbReference type="SAM" id="MobiDB-lite"/>
    </source>
</evidence>
<name>A0A1J4K4T9_9EUKA</name>
<evidence type="ECO:0000256" key="9">
    <source>
        <dbReference type="SAM" id="Phobius"/>
    </source>
</evidence>
<evidence type="ECO:0000256" key="6">
    <source>
        <dbReference type="ARBA" id="ARBA00022989"/>
    </source>
</evidence>
<dbReference type="VEuPathDB" id="TrichDB:TRFO_25839"/>
<evidence type="ECO:0000256" key="4">
    <source>
        <dbReference type="ARBA" id="ARBA00022475"/>
    </source>
</evidence>
<evidence type="ECO:0000256" key="3">
    <source>
        <dbReference type="ARBA" id="ARBA00022448"/>
    </source>
</evidence>
<dbReference type="GeneID" id="94839302"/>
<feature type="transmembrane region" description="Helical" evidence="9">
    <location>
        <begin position="434"/>
        <end position="452"/>
    </location>
</feature>
<dbReference type="RefSeq" id="XP_068359347.1">
    <property type="nucleotide sequence ID" value="XM_068504598.1"/>
</dbReference>
<keyword evidence="4" id="KW-1003">Cell membrane</keyword>
<accession>A0A1J4K4T9</accession>
<feature type="compositionally biased region" description="Basic and acidic residues" evidence="8">
    <location>
        <begin position="1"/>
        <end position="12"/>
    </location>
</feature>
<feature type="transmembrane region" description="Helical" evidence="9">
    <location>
        <begin position="83"/>
        <end position="112"/>
    </location>
</feature>
<evidence type="ECO:0000256" key="2">
    <source>
        <dbReference type="ARBA" id="ARBA00010199"/>
    </source>
</evidence>
<feature type="transmembrane region" description="Helical" evidence="9">
    <location>
        <begin position="395"/>
        <end position="414"/>
    </location>
</feature>
<dbReference type="OrthoDB" id="423427at2759"/>